<dbReference type="InterPro" id="IPR052732">
    <property type="entry name" value="Cell-binding_unc_protein"/>
</dbReference>
<proteinExistence type="predicted"/>
<accession>A0ABX0X997</accession>
<organism evidence="1 2">
    <name type="scientific">Neolewinella antarctica</name>
    <dbReference type="NCBI Taxonomy" id="442734"/>
    <lineage>
        <taxon>Bacteria</taxon>
        <taxon>Pseudomonadati</taxon>
        <taxon>Bacteroidota</taxon>
        <taxon>Saprospiria</taxon>
        <taxon>Saprospirales</taxon>
        <taxon>Lewinellaceae</taxon>
        <taxon>Neolewinella</taxon>
    </lineage>
</organism>
<dbReference type="Proteomes" id="UP000770785">
    <property type="component" value="Unassembled WGS sequence"/>
</dbReference>
<dbReference type="PANTHER" id="PTHR43883:SF1">
    <property type="entry name" value="GLUCONOKINASE"/>
    <property type="match status" value="1"/>
</dbReference>
<keyword evidence="2" id="KW-1185">Reference proteome</keyword>
<protein>
    <recommendedName>
        <fullName evidence="3">Aminoglycoside phosphotransferase domain-containing protein</fullName>
    </recommendedName>
</protein>
<name>A0ABX0X997_9BACT</name>
<dbReference type="EMBL" id="JAATJH010000001">
    <property type="protein sequence ID" value="NJC25595.1"/>
    <property type="molecule type" value="Genomic_DNA"/>
</dbReference>
<evidence type="ECO:0000313" key="2">
    <source>
        <dbReference type="Proteomes" id="UP000770785"/>
    </source>
</evidence>
<dbReference type="RefSeq" id="WP_168036343.1">
    <property type="nucleotide sequence ID" value="NZ_JAATJH010000001.1"/>
</dbReference>
<dbReference type="PANTHER" id="PTHR43883">
    <property type="entry name" value="SLR0207 PROTEIN"/>
    <property type="match status" value="1"/>
</dbReference>
<comment type="caution">
    <text evidence="1">The sequence shown here is derived from an EMBL/GenBank/DDBJ whole genome shotgun (WGS) entry which is preliminary data.</text>
</comment>
<sequence>MNRQQLNLLRKNPDLKNAELIETHISWLLLTPHKVYKMKKDVQFSFLDFSTLDKRKFYCERELKLNRRTAPDMYEAVVAVNPIGGGLEFGAYQDNSIDYAIRMRRVDKRWEMAGMLERGEVTTAHIDRLADQLAAFHQHATMDKSLFNPIKALDAFSDIGNYVELFNAQIGPAKTDRIMSSIRIARTFLHKHRQRFHCRRILGFTVEGHGDLHASNVFLEHGQPILFDCIEFNDAFRKIDVLDEVAFLCVDLEAAGRADLSERFATSYQSANRSLLTEEDEQMFNYYKCYRASVRLKVTAIKLDHLPGEAHAGKLLCQLRRYREIYHRYVSKLQTYAHEPLAHV</sequence>
<dbReference type="InterPro" id="IPR011009">
    <property type="entry name" value="Kinase-like_dom_sf"/>
</dbReference>
<reference evidence="1 2" key="1">
    <citation type="submission" date="2020-03" db="EMBL/GenBank/DDBJ databases">
        <title>Genomic Encyclopedia of Type Strains, Phase IV (KMG-IV): sequencing the most valuable type-strain genomes for metagenomic binning, comparative biology and taxonomic classification.</title>
        <authorList>
            <person name="Goeker M."/>
        </authorList>
    </citation>
    <scope>NUCLEOTIDE SEQUENCE [LARGE SCALE GENOMIC DNA]</scope>
    <source>
        <strain evidence="1 2">DSM 105096</strain>
    </source>
</reference>
<gene>
    <name evidence="1" type="ORF">GGR27_001076</name>
</gene>
<dbReference type="SUPFAM" id="SSF56112">
    <property type="entry name" value="Protein kinase-like (PK-like)"/>
    <property type="match status" value="1"/>
</dbReference>
<evidence type="ECO:0000313" key="1">
    <source>
        <dbReference type="EMBL" id="NJC25595.1"/>
    </source>
</evidence>
<evidence type="ECO:0008006" key="3">
    <source>
        <dbReference type="Google" id="ProtNLM"/>
    </source>
</evidence>